<keyword evidence="1" id="KW-0547">Nucleotide-binding</keyword>
<keyword evidence="3" id="KW-0067">ATP-binding</keyword>
<dbReference type="PANTHER" id="PTHR43309">
    <property type="entry name" value="5-OXOPROLINASE SUBUNIT C"/>
    <property type="match status" value="1"/>
</dbReference>
<dbReference type="InterPro" id="IPR003778">
    <property type="entry name" value="CT_A_B"/>
</dbReference>
<dbReference type="SUPFAM" id="SSF50891">
    <property type="entry name" value="Cyclophilin-like"/>
    <property type="match status" value="1"/>
</dbReference>
<dbReference type="NCBIfam" id="TIGR00724">
    <property type="entry name" value="urea_amlyse_rel"/>
    <property type="match status" value="1"/>
</dbReference>
<reference evidence="6" key="1">
    <citation type="submission" date="2017-05" db="EMBL/GenBank/DDBJ databases">
        <authorList>
            <person name="Sung H."/>
        </authorList>
    </citation>
    <scope>NUCLEOTIDE SEQUENCE [LARGE SCALE GENOMIC DNA]</scope>
    <source>
        <strain evidence="6">AMac2203</strain>
    </source>
</reference>
<dbReference type="KEGG" id="ocm:CBP12_10670"/>
<dbReference type="SMART" id="SM00797">
    <property type="entry name" value="AHS2"/>
    <property type="match status" value="1"/>
</dbReference>
<evidence type="ECO:0000256" key="2">
    <source>
        <dbReference type="ARBA" id="ARBA00022801"/>
    </source>
</evidence>
<evidence type="ECO:0000313" key="6">
    <source>
        <dbReference type="Proteomes" id="UP000243793"/>
    </source>
</evidence>
<dbReference type="AlphaFoldDB" id="A0A1Y0D0K2"/>
<dbReference type="RefSeq" id="WP_086964412.1">
    <property type="nucleotide sequence ID" value="NZ_CP021376.1"/>
</dbReference>
<dbReference type="InterPro" id="IPR052708">
    <property type="entry name" value="PxpC"/>
</dbReference>
<dbReference type="Gene3D" id="2.40.100.10">
    <property type="entry name" value="Cyclophilin-like"/>
    <property type="match status" value="1"/>
</dbReference>
<dbReference type="PANTHER" id="PTHR43309:SF4">
    <property type="entry name" value="CARBOXYLTRANSFERASE DOMAIN-CONTAINING PROTEIN"/>
    <property type="match status" value="1"/>
</dbReference>
<gene>
    <name evidence="5" type="ORF">CBP12_10670</name>
</gene>
<sequence length="309" mass="33401">MTGYLTVIKAGPLTTLQDAGRFGVRHLGITQGGPVDLQAWGWANWLLANAWGSPALEVTLGGLTVIAEQTCYLALCGADMQARLDGEPLANNRAFQMQVGQELVLGMARQGLRSYLAIAGGFKAPPILNSVATVRREQLGGHHGDGSPLAPLQRLAFTKNAQSLPIRELPKAALPDYRRPPVLELIPGAQFRFFDNQSLLHVINQPWRVDPNSDRMGVRLQGPILHCSIENLISEGLTLGAVQVPPNGQPIILLNDRQTIGGYPRLGSLTPLACARLAQCPPGQQLRISLCTASQAQTQYRTFRAALDK</sequence>
<dbReference type="OrthoDB" id="9768696at2"/>
<evidence type="ECO:0000256" key="1">
    <source>
        <dbReference type="ARBA" id="ARBA00022741"/>
    </source>
</evidence>
<dbReference type="GO" id="GO:0016787">
    <property type="term" value="F:hydrolase activity"/>
    <property type="evidence" value="ECO:0007669"/>
    <property type="project" value="UniProtKB-KW"/>
</dbReference>
<feature type="domain" description="Carboxyltransferase" evidence="4">
    <location>
        <begin position="26"/>
        <end position="307"/>
    </location>
</feature>
<dbReference type="InterPro" id="IPR029000">
    <property type="entry name" value="Cyclophilin-like_dom_sf"/>
</dbReference>
<dbReference type="EMBL" id="CP021376">
    <property type="protein sequence ID" value="ART80545.1"/>
    <property type="molecule type" value="Genomic_DNA"/>
</dbReference>
<dbReference type="GO" id="GO:0005524">
    <property type="term" value="F:ATP binding"/>
    <property type="evidence" value="ECO:0007669"/>
    <property type="project" value="UniProtKB-KW"/>
</dbReference>
<proteinExistence type="predicted"/>
<keyword evidence="2 5" id="KW-0378">Hydrolase</keyword>
<evidence type="ECO:0000313" key="5">
    <source>
        <dbReference type="EMBL" id="ART80545.1"/>
    </source>
</evidence>
<evidence type="ECO:0000256" key="3">
    <source>
        <dbReference type="ARBA" id="ARBA00022840"/>
    </source>
</evidence>
<dbReference type="Proteomes" id="UP000243793">
    <property type="component" value="Chromosome"/>
</dbReference>
<dbReference type="Pfam" id="PF02626">
    <property type="entry name" value="CT_A_B"/>
    <property type="match status" value="1"/>
</dbReference>
<evidence type="ECO:0000259" key="4">
    <source>
        <dbReference type="SMART" id="SM00797"/>
    </source>
</evidence>
<keyword evidence="6" id="KW-1185">Reference proteome</keyword>
<name>A0A1Y0D0K2_9GAMM</name>
<accession>A0A1Y0D0K2</accession>
<organism evidence="5 6">
    <name type="scientific">Oceanisphaera avium</name>
    <dbReference type="NCBI Taxonomy" id="1903694"/>
    <lineage>
        <taxon>Bacteria</taxon>
        <taxon>Pseudomonadati</taxon>
        <taxon>Pseudomonadota</taxon>
        <taxon>Gammaproteobacteria</taxon>
        <taxon>Aeromonadales</taxon>
        <taxon>Aeromonadaceae</taxon>
        <taxon>Oceanisphaera</taxon>
    </lineage>
</organism>
<protein>
    <submittedName>
        <fullName evidence="5">Allophanate hydrolase</fullName>
    </submittedName>
</protein>